<sequence>MKCFWSESDGPSEPQKPTKTPAEQVLAVASRGRDILKIVEDLVVSPEPLNMVILIYLFLVVVLLLSSGYIGLRYDVQLEEQLMLIVAWPEVDSLAAKETSRPPRGKEQLSLCIVGKGQNLPILELAAASLLELFKSFLLFVEEIFVGSAWNSFLRFPTGKPTSNRWQANCLPKAIRYPATNPFGKATLPNMAKDTHKRLEE</sequence>
<keyword evidence="2" id="KW-1185">Reference proteome</keyword>
<dbReference type="EMBL" id="CM037618">
    <property type="protein sequence ID" value="KAH7998993.1"/>
    <property type="molecule type" value="Genomic_DNA"/>
</dbReference>
<comment type="caution">
    <text evidence="1">The sequence shown here is derived from an EMBL/GenBank/DDBJ whole genome shotgun (WGS) entry which is preliminary data.</text>
</comment>
<accession>A0ACB8F1F1</accession>
<proteinExistence type="predicted"/>
<reference evidence="1" key="1">
    <citation type="submission" date="2021-08" db="EMBL/GenBank/DDBJ databases">
        <title>The first chromosome-level gecko genome reveals the dynamic sex chromosomes of Neotropical dwarf geckos (Sphaerodactylidae: Sphaerodactylus).</title>
        <authorList>
            <person name="Pinto B.J."/>
            <person name="Keating S.E."/>
            <person name="Gamble T."/>
        </authorList>
    </citation>
    <scope>NUCLEOTIDE SEQUENCE</scope>
    <source>
        <strain evidence="1">TG3544</strain>
    </source>
</reference>
<protein>
    <submittedName>
        <fullName evidence="1">Uncharacterized protein</fullName>
    </submittedName>
</protein>
<name>A0ACB8F1F1_9SAUR</name>
<organism evidence="1 2">
    <name type="scientific">Sphaerodactylus townsendi</name>
    <dbReference type="NCBI Taxonomy" id="933632"/>
    <lineage>
        <taxon>Eukaryota</taxon>
        <taxon>Metazoa</taxon>
        <taxon>Chordata</taxon>
        <taxon>Craniata</taxon>
        <taxon>Vertebrata</taxon>
        <taxon>Euteleostomi</taxon>
        <taxon>Lepidosauria</taxon>
        <taxon>Squamata</taxon>
        <taxon>Bifurcata</taxon>
        <taxon>Gekkota</taxon>
        <taxon>Sphaerodactylidae</taxon>
        <taxon>Sphaerodactylus</taxon>
    </lineage>
</organism>
<evidence type="ECO:0000313" key="1">
    <source>
        <dbReference type="EMBL" id="KAH7998993.1"/>
    </source>
</evidence>
<evidence type="ECO:0000313" key="2">
    <source>
        <dbReference type="Proteomes" id="UP000827872"/>
    </source>
</evidence>
<gene>
    <name evidence="1" type="ORF">K3G42_003679</name>
</gene>
<dbReference type="Proteomes" id="UP000827872">
    <property type="component" value="Linkage Group LG05"/>
</dbReference>